<feature type="region of interest" description="Disordered" evidence="1">
    <location>
        <begin position="1"/>
        <end position="50"/>
    </location>
</feature>
<keyword evidence="2" id="KW-0812">Transmembrane</keyword>
<evidence type="ECO:0000256" key="2">
    <source>
        <dbReference type="SAM" id="Phobius"/>
    </source>
</evidence>
<sequence>MSTAILDRPQGRSDEGTPSVFTPVRPDAPVRRQAVSRPATRPSSVTLPAPRPAVGCAGTVGGSTLERGYRMGRWARLAVTLSVLAGALILIFGGQPNGAGGAVEVVTTPGQTVWSIARDAVGPDASPAAVGDVVDRIRAGNALDGTGADAALPGGLVLQVPTG</sequence>
<evidence type="ECO:0000313" key="3">
    <source>
        <dbReference type="EMBL" id="XCG62450.1"/>
    </source>
</evidence>
<protein>
    <recommendedName>
        <fullName evidence="4">LysM peptidoglycan-binding domain-containing protein</fullName>
    </recommendedName>
</protein>
<evidence type="ECO:0000256" key="1">
    <source>
        <dbReference type="SAM" id="MobiDB-lite"/>
    </source>
</evidence>
<reference evidence="3" key="1">
    <citation type="submission" date="2024-05" db="EMBL/GenBank/DDBJ databases">
        <authorList>
            <person name="Cai S.Y."/>
            <person name="Jin L.M."/>
            <person name="Li H.R."/>
        </authorList>
    </citation>
    <scope>NUCLEOTIDE SEQUENCE</scope>
    <source>
        <strain evidence="3">A5-74</strain>
    </source>
</reference>
<organism evidence="3">
    <name type="scientific">Nakamurella sp. A5-74</name>
    <dbReference type="NCBI Taxonomy" id="3158264"/>
    <lineage>
        <taxon>Bacteria</taxon>
        <taxon>Bacillati</taxon>
        <taxon>Actinomycetota</taxon>
        <taxon>Actinomycetes</taxon>
        <taxon>Nakamurellales</taxon>
        <taxon>Nakamurellaceae</taxon>
        <taxon>Nakamurella</taxon>
    </lineage>
</organism>
<accession>A0AAU8DLS0</accession>
<keyword evidence="2" id="KW-1133">Transmembrane helix</keyword>
<name>A0AAU8DLS0_9ACTN</name>
<evidence type="ECO:0008006" key="4">
    <source>
        <dbReference type="Google" id="ProtNLM"/>
    </source>
</evidence>
<gene>
    <name evidence="3" type="ORF">ABLG96_14470</name>
</gene>
<dbReference type="EMBL" id="CP159218">
    <property type="protein sequence ID" value="XCG62450.1"/>
    <property type="molecule type" value="Genomic_DNA"/>
</dbReference>
<dbReference type="AlphaFoldDB" id="A0AAU8DLS0"/>
<keyword evidence="2" id="KW-0472">Membrane</keyword>
<proteinExistence type="predicted"/>
<feature type="transmembrane region" description="Helical" evidence="2">
    <location>
        <begin position="74"/>
        <end position="93"/>
    </location>
</feature>
<dbReference type="RefSeq" id="WP_353648065.1">
    <property type="nucleotide sequence ID" value="NZ_CP159218.1"/>
</dbReference>